<evidence type="ECO:0000313" key="3">
    <source>
        <dbReference type="EMBL" id="GIH02601.1"/>
    </source>
</evidence>
<dbReference type="EMBL" id="BONY01000003">
    <property type="protein sequence ID" value="GIH02601.1"/>
    <property type="molecule type" value="Genomic_DNA"/>
</dbReference>
<feature type="region of interest" description="Disordered" evidence="1">
    <location>
        <begin position="106"/>
        <end position="152"/>
    </location>
</feature>
<comment type="caution">
    <text evidence="3">The sequence shown here is derived from an EMBL/GenBank/DDBJ whole genome shotgun (WGS) entry which is preliminary data.</text>
</comment>
<evidence type="ECO:0000259" key="2">
    <source>
        <dbReference type="PROSITE" id="PS51782"/>
    </source>
</evidence>
<dbReference type="Pfam" id="PF01476">
    <property type="entry name" value="LysM"/>
    <property type="match status" value="2"/>
</dbReference>
<dbReference type="Gene3D" id="3.10.350.10">
    <property type="entry name" value="LysM domain"/>
    <property type="match status" value="1"/>
</dbReference>
<feature type="domain" description="LysM" evidence="2">
    <location>
        <begin position="230"/>
        <end position="282"/>
    </location>
</feature>
<dbReference type="AlphaFoldDB" id="A0A8J3Q3A0"/>
<dbReference type="Pfam" id="PF13699">
    <property type="entry name" value="eCIS_core"/>
    <property type="match status" value="1"/>
</dbReference>
<evidence type="ECO:0000256" key="1">
    <source>
        <dbReference type="SAM" id="MobiDB-lite"/>
    </source>
</evidence>
<organism evidence="3 4">
    <name type="scientific">Rhizocola hellebori</name>
    <dbReference type="NCBI Taxonomy" id="1392758"/>
    <lineage>
        <taxon>Bacteria</taxon>
        <taxon>Bacillati</taxon>
        <taxon>Actinomycetota</taxon>
        <taxon>Actinomycetes</taxon>
        <taxon>Micromonosporales</taxon>
        <taxon>Micromonosporaceae</taxon>
        <taxon>Rhizocola</taxon>
    </lineage>
</organism>
<dbReference type="PROSITE" id="PS51782">
    <property type="entry name" value="LYSM"/>
    <property type="match status" value="1"/>
</dbReference>
<dbReference type="InterPro" id="IPR025295">
    <property type="entry name" value="eCIS_core_dom"/>
</dbReference>
<feature type="compositionally biased region" description="Basic and acidic residues" evidence="1">
    <location>
        <begin position="13"/>
        <end position="28"/>
    </location>
</feature>
<reference evidence="3" key="1">
    <citation type="submission" date="2021-01" db="EMBL/GenBank/DDBJ databases">
        <title>Whole genome shotgun sequence of Rhizocola hellebori NBRC 109834.</title>
        <authorList>
            <person name="Komaki H."/>
            <person name="Tamura T."/>
        </authorList>
    </citation>
    <scope>NUCLEOTIDE SEQUENCE</scope>
    <source>
        <strain evidence="3">NBRC 109834</strain>
    </source>
</reference>
<sequence length="521" mass="55852">MLSDMGVASGFDVRPESSEPERRLDVSHGHPVDHEIRRSMESRFRFDFSTVRIFADERAGEAVDALDARAVTIGSSILFGRGEYAPHTHSGKSLLAHELAHVVQASGPTDRGSNVASAEADADQAAQDAMSGRQARPSVSTPATPHFKLRKPGKVKDGEYTVEMDENPGSAGLQERVRIEFMPDKAGPVTDTITFLQVAQTLVGGKARPWKELHKDQAIVDRIRTKQANRIHETKQGDTLASVSTAHYGLPSKAAAIYDANQGLGISSDPKAPLAAGQLLTVPDAVQGDYSLDIDAANTKPRQPGGPNVSGNYPHLEFRNKSTPIQNSGGLTLSSATPGRAVGRNPVAGPPESAIMNDLPGGGPYKSTFRFETTAHAEDIGHYYGAVHWGFDYDPSNTGSATPTPHITNEFAEFAPNVSDTMGAAVVAFNKDVGNRHVVQEGETLRAISLMYFKTSNRAFALFSINPGILATFDADASLPPGKELNLPTQWDVARYGAGGVKPSAAEQDTVWDRIRRAAPR</sequence>
<dbReference type="Proteomes" id="UP000612899">
    <property type="component" value="Unassembled WGS sequence"/>
</dbReference>
<feature type="region of interest" description="Disordered" evidence="1">
    <location>
        <begin position="1"/>
        <end position="28"/>
    </location>
</feature>
<protein>
    <recommendedName>
        <fullName evidence="2">LysM domain-containing protein</fullName>
    </recommendedName>
</protein>
<gene>
    <name evidence="3" type="ORF">Rhe02_06680</name>
</gene>
<proteinExistence type="predicted"/>
<evidence type="ECO:0000313" key="4">
    <source>
        <dbReference type="Proteomes" id="UP000612899"/>
    </source>
</evidence>
<name>A0A8J3Q3A0_9ACTN</name>
<dbReference type="InterPro" id="IPR018392">
    <property type="entry name" value="LysM"/>
</dbReference>
<dbReference type="InterPro" id="IPR036779">
    <property type="entry name" value="LysM_dom_sf"/>
</dbReference>
<accession>A0A8J3Q3A0</accession>
<keyword evidence="4" id="KW-1185">Reference proteome</keyword>
<feature type="compositionally biased region" description="Low complexity" evidence="1">
    <location>
        <begin position="116"/>
        <end position="129"/>
    </location>
</feature>